<feature type="region of interest" description="Disordered" evidence="3">
    <location>
        <begin position="496"/>
        <end position="525"/>
    </location>
</feature>
<accession>A0A428WSC0</accession>
<dbReference type="EMBL" id="QHHU01000014">
    <property type="protein sequence ID" value="RSM45973.1"/>
    <property type="molecule type" value="Genomic_DNA"/>
</dbReference>
<evidence type="ECO:0000313" key="5">
    <source>
        <dbReference type="EMBL" id="RSM45973.1"/>
    </source>
</evidence>
<comment type="similarity">
    <text evidence="1">Belongs to the peptidase S33 family.</text>
</comment>
<dbReference type="Proteomes" id="UP000286716">
    <property type="component" value="Unassembled WGS sequence"/>
</dbReference>
<dbReference type="PANTHER" id="PTHR43248:SF30">
    <property type="entry name" value="AB HYDROLASE-1 DOMAIN-CONTAINING PROTEIN"/>
    <property type="match status" value="1"/>
</dbReference>
<dbReference type="Pfam" id="PF08386">
    <property type="entry name" value="Abhydrolase_4"/>
    <property type="match status" value="1"/>
</dbReference>
<gene>
    <name evidence="5" type="ORF">DMA12_11795</name>
</gene>
<dbReference type="PANTHER" id="PTHR43248">
    <property type="entry name" value="2-SUCCINYL-6-HYDROXY-2,4-CYCLOHEXADIENE-1-CARBOXYLATE SYNTHASE"/>
    <property type="match status" value="1"/>
</dbReference>
<name>A0A428WSC0_AMYBA</name>
<dbReference type="InterPro" id="IPR051601">
    <property type="entry name" value="Serine_prot/Carboxylest_S33"/>
</dbReference>
<evidence type="ECO:0000256" key="1">
    <source>
        <dbReference type="ARBA" id="ARBA00010088"/>
    </source>
</evidence>
<organism evidence="5 6">
    <name type="scientific">Amycolatopsis balhimycina DSM 5908</name>
    <dbReference type="NCBI Taxonomy" id="1081091"/>
    <lineage>
        <taxon>Bacteria</taxon>
        <taxon>Bacillati</taxon>
        <taxon>Actinomycetota</taxon>
        <taxon>Actinomycetes</taxon>
        <taxon>Pseudonocardiales</taxon>
        <taxon>Pseudonocardiaceae</taxon>
        <taxon>Amycolatopsis</taxon>
    </lineage>
</organism>
<keyword evidence="6" id="KW-1185">Reference proteome</keyword>
<dbReference type="SUPFAM" id="SSF53474">
    <property type="entry name" value="alpha/beta-Hydrolases"/>
    <property type="match status" value="1"/>
</dbReference>
<dbReference type="InterPro" id="IPR029058">
    <property type="entry name" value="AB_hydrolase_fold"/>
</dbReference>
<evidence type="ECO:0000313" key="6">
    <source>
        <dbReference type="Proteomes" id="UP000286716"/>
    </source>
</evidence>
<evidence type="ECO:0000256" key="2">
    <source>
        <dbReference type="ARBA" id="ARBA00022801"/>
    </source>
</evidence>
<feature type="domain" description="Peptidase S33 tripeptidyl aminopeptidase-like C-terminal" evidence="4">
    <location>
        <begin position="405"/>
        <end position="498"/>
    </location>
</feature>
<dbReference type="OrthoDB" id="4006962at2"/>
<reference evidence="5 6" key="1">
    <citation type="submission" date="2018-05" db="EMBL/GenBank/DDBJ databases">
        <title>Evolution of GPA BGCs.</title>
        <authorList>
            <person name="Waglechner N."/>
            <person name="Wright G.D."/>
        </authorList>
    </citation>
    <scope>NUCLEOTIDE SEQUENCE [LARGE SCALE GENOMIC DNA]</scope>
    <source>
        <strain evidence="5 6">DSM 5908</strain>
    </source>
</reference>
<dbReference type="GO" id="GO:0016787">
    <property type="term" value="F:hydrolase activity"/>
    <property type="evidence" value="ECO:0007669"/>
    <property type="project" value="UniProtKB-KW"/>
</dbReference>
<sequence length="525" mass="56630">MNGNVMAEGINMGRLNGMTVTVGAVIALVGVANPAVAVTPGATPTGVARPASSIHWQACDAHPALDCATVPMPIDWSVPAGPTTPISVVRGKAAKPQQRKGVLIVNPGGPGGSGVDFATDIIENHVMSQSLTDNFDVVGFDPRGVARSAQLTCDDAVLNDWVNFYPETEPDYRGMLDHNDRLGRSCVQYSGPLADHADTTSVVRDVDALRHALGEDKISYYGKSYGTQIGQQYAELFGEHLRALALDSNLDHSVDTMGFLVPQNQAFEDSFTDFAAWCRRTPACSLHNRDVLALWDDLYAKATAGKLTRPGSSYALSVAQLREEVLYPFMYDPAGWPELADWLKSLADGTPGSLRAQSQDPGARSELPIWCGDWKWNEVDSFAALSAYRKRSEVVAPHTRLSPFYTQLTGCLGWSGQVNNPQHRLHVTQAPPILMTNSIHDVATPYQWARSVAAQLPTSTLLAYDGTGHGTYRLSSCVRAAVDTYLLTLHTPAPGTHCPAEWPTTGDAGTARPATLPDSPPVRQR</sequence>
<comment type="caution">
    <text evidence="5">The sequence shown here is derived from an EMBL/GenBank/DDBJ whole genome shotgun (WGS) entry which is preliminary data.</text>
</comment>
<dbReference type="Gene3D" id="3.40.50.1820">
    <property type="entry name" value="alpha/beta hydrolase"/>
    <property type="match status" value="1"/>
</dbReference>
<dbReference type="AlphaFoldDB" id="A0A428WSC0"/>
<dbReference type="InterPro" id="IPR013595">
    <property type="entry name" value="Pept_S33_TAP-like_C"/>
</dbReference>
<proteinExistence type="inferred from homology"/>
<evidence type="ECO:0000256" key="3">
    <source>
        <dbReference type="SAM" id="MobiDB-lite"/>
    </source>
</evidence>
<evidence type="ECO:0000259" key="4">
    <source>
        <dbReference type="Pfam" id="PF08386"/>
    </source>
</evidence>
<protein>
    <submittedName>
        <fullName evidence="5">Alpha/beta hydrolase</fullName>
    </submittedName>
</protein>
<keyword evidence="2 5" id="KW-0378">Hydrolase</keyword>